<dbReference type="InterPro" id="IPR017441">
    <property type="entry name" value="Protein_kinase_ATP_BS"/>
</dbReference>
<evidence type="ECO:0000256" key="8">
    <source>
        <dbReference type="PROSITE-ProRule" id="PRU10141"/>
    </source>
</evidence>
<dbReference type="InterPro" id="IPR050205">
    <property type="entry name" value="CDPK_Ser/Thr_kinases"/>
</dbReference>
<evidence type="ECO:0000259" key="10">
    <source>
        <dbReference type="PROSITE" id="PS50011"/>
    </source>
</evidence>
<dbReference type="Pfam" id="PF13499">
    <property type="entry name" value="EF-hand_7"/>
    <property type="match status" value="2"/>
</dbReference>
<feature type="domain" description="Protein kinase" evidence="10">
    <location>
        <begin position="20"/>
        <end position="281"/>
    </location>
</feature>
<dbReference type="Gene3D" id="1.10.238.10">
    <property type="entry name" value="EF-hand"/>
    <property type="match status" value="1"/>
</dbReference>
<dbReference type="PROSITE" id="PS00107">
    <property type="entry name" value="PROTEIN_KINASE_ATP"/>
    <property type="match status" value="1"/>
</dbReference>
<dbReference type="PROSITE" id="PS00108">
    <property type="entry name" value="PROTEIN_KINASE_ST"/>
    <property type="match status" value="1"/>
</dbReference>
<feature type="domain" description="EF-hand" evidence="11">
    <location>
        <begin position="358"/>
        <end position="393"/>
    </location>
</feature>
<keyword evidence="1 9" id="KW-0723">Serine/threonine-protein kinase</keyword>
<keyword evidence="2" id="KW-0808">Transferase</keyword>
<evidence type="ECO:0000256" key="2">
    <source>
        <dbReference type="ARBA" id="ARBA00022679"/>
    </source>
</evidence>
<evidence type="ECO:0000313" key="13">
    <source>
        <dbReference type="Proteomes" id="UP001157974"/>
    </source>
</evidence>
<evidence type="ECO:0000313" key="12">
    <source>
        <dbReference type="EMBL" id="KAJ8907617.1"/>
    </source>
</evidence>
<dbReference type="GO" id="GO:0005509">
    <property type="term" value="F:calcium ion binding"/>
    <property type="evidence" value="ECO:0007669"/>
    <property type="project" value="InterPro"/>
</dbReference>
<feature type="domain" description="EF-hand" evidence="11">
    <location>
        <begin position="431"/>
        <end position="463"/>
    </location>
</feature>
<evidence type="ECO:0000256" key="9">
    <source>
        <dbReference type="RuleBase" id="RU000304"/>
    </source>
</evidence>
<dbReference type="InterPro" id="IPR008271">
    <property type="entry name" value="Ser/Thr_kinase_AS"/>
</dbReference>
<dbReference type="SMART" id="SM00220">
    <property type="entry name" value="S_TKc"/>
    <property type="match status" value="1"/>
</dbReference>
<dbReference type="AlphaFoldDB" id="A0AAV8V362"/>
<dbReference type="FunFam" id="1.10.510.10:FF:000571">
    <property type="entry name" value="Maternal embryonic leucine zipper kinase"/>
    <property type="match status" value="1"/>
</dbReference>
<feature type="domain" description="EF-hand" evidence="11">
    <location>
        <begin position="322"/>
        <end position="357"/>
    </location>
</feature>
<dbReference type="EMBL" id="JAMWBK010000002">
    <property type="protein sequence ID" value="KAJ8907617.1"/>
    <property type="molecule type" value="Genomic_DNA"/>
</dbReference>
<proteinExistence type="inferred from homology"/>
<feature type="domain" description="EF-hand" evidence="11">
    <location>
        <begin position="394"/>
        <end position="429"/>
    </location>
</feature>
<evidence type="ECO:0008006" key="14">
    <source>
        <dbReference type="Google" id="ProtNLM"/>
    </source>
</evidence>
<keyword evidence="6" id="KW-0106">Calcium</keyword>
<evidence type="ECO:0000256" key="4">
    <source>
        <dbReference type="ARBA" id="ARBA00022741"/>
    </source>
</evidence>
<evidence type="ECO:0000256" key="6">
    <source>
        <dbReference type="ARBA" id="ARBA00022837"/>
    </source>
</evidence>
<gene>
    <name evidence="12" type="ORF">NDN08_007727</name>
</gene>
<sequence>MTHIREKLFENSKDNFDEDFDEIGELGKGAFGVCILCKDRQTQQTYAVKKVLKGRLISDSMRLVVITEVKIQSHLKGHKNIVQILDTYEDGEYVYIVQELCEGGDLFDHLIAKGRYSERDSADLCRAMLMAVEHCHKSGVMHRDLKPDNFLFSFEEPNSKDALLKTADFGLSCFHTPGTRESQPCGTPTYIAPEVIRKDYDEKADIWSVGVILYIMLSGKMPFYGRTDTDCLRSTLRGRYSFQHRNWQTVSDEAKEIVDAMLRYNPSDRPSATELLEYSWIRGNASTKPLVQSVIDNMKQFSNMNKLKKRAMQIMAESTKLPNLHEVKKAFREMDRDGSGTITVDEMRDALEAVNKNFSEEYFEKLWDTYDVDGDGVIDYTEFLTATSQLNKLLTAENMEKAFKEIDKDGSGTITVSEIKEALKNFNCDNQMFEQIMAEADKNKDGVIDYDEFEEMMQKREDLHVAADELKGLLNISDLE</sequence>
<dbReference type="Gene3D" id="1.10.510.10">
    <property type="entry name" value="Transferase(Phosphotransferase) domain 1"/>
    <property type="match status" value="1"/>
</dbReference>
<dbReference type="PANTHER" id="PTHR24349">
    <property type="entry name" value="SERINE/THREONINE-PROTEIN KINASE"/>
    <property type="match status" value="1"/>
</dbReference>
<dbReference type="Gene3D" id="3.30.200.20">
    <property type="entry name" value="Phosphorylase Kinase, domain 1"/>
    <property type="match status" value="1"/>
</dbReference>
<reference evidence="12 13" key="1">
    <citation type="journal article" date="2023" name="Nat. Commun.">
        <title>Origin of minicircular mitochondrial genomes in red algae.</title>
        <authorList>
            <person name="Lee Y."/>
            <person name="Cho C.H."/>
            <person name="Lee Y.M."/>
            <person name="Park S.I."/>
            <person name="Yang J.H."/>
            <person name="West J.A."/>
            <person name="Bhattacharya D."/>
            <person name="Yoon H.S."/>
        </authorList>
    </citation>
    <scope>NUCLEOTIDE SEQUENCE [LARGE SCALE GENOMIC DNA]</scope>
    <source>
        <strain evidence="12 13">CCMP1338</strain>
        <tissue evidence="12">Whole cell</tissue>
    </source>
</reference>
<keyword evidence="4 8" id="KW-0547">Nucleotide-binding</keyword>
<keyword evidence="3" id="KW-0677">Repeat</keyword>
<keyword evidence="7 8" id="KW-0067">ATP-binding</keyword>
<dbReference type="CDD" id="cd05117">
    <property type="entry name" value="STKc_CAMK"/>
    <property type="match status" value="1"/>
</dbReference>
<name>A0AAV8V362_9RHOD</name>
<keyword evidence="13" id="KW-1185">Reference proteome</keyword>
<evidence type="ECO:0000256" key="3">
    <source>
        <dbReference type="ARBA" id="ARBA00022737"/>
    </source>
</evidence>
<evidence type="ECO:0000256" key="1">
    <source>
        <dbReference type="ARBA" id="ARBA00022527"/>
    </source>
</evidence>
<dbReference type="PROSITE" id="PS00018">
    <property type="entry name" value="EF_HAND_1"/>
    <property type="match status" value="4"/>
</dbReference>
<accession>A0AAV8V362</accession>
<protein>
    <recommendedName>
        <fullName evidence="14">Calmodulin</fullName>
    </recommendedName>
</protein>
<keyword evidence="5" id="KW-0418">Kinase</keyword>
<dbReference type="InterPro" id="IPR011992">
    <property type="entry name" value="EF-hand-dom_pair"/>
</dbReference>
<dbReference type="PROSITE" id="PS50011">
    <property type="entry name" value="PROTEIN_KINASE_DOM"/>
    <property type="match status" value="1"/>
</dbReference>
<dbReference type="SUPFAM" id="SSF56112">
    <property type="entry name" value="Protein kinase-like (PK-like)"/>
    <property type="match status" value="1"/>
</dbReference>
<dbReference type="Pfam" id="PF00069">
    <property type="entry name" value="Pkinase"/>
    <property type="match status" value="1"/>
</dbReference>
<evidence type="ECO:0000259" key="11">
    <source>
        <dbReference type="PROSITE" id="PS50222"/>
    </source>
</evidence>
<organism evidence="12 13">
    <name type="scientific">Rhodosorus marinus</name>
    <dbReference type="NCBI Taxonomy" id="101924"/>
    <lineage>
        <taxon>Eukaryota</taxon>
        <taxon>Rhodophyta</taxon>
        <taxon>Stylonematophyceae</taxon>
        <taxon>Stylonematales</taxon>
        <taxon>Stylonemataceae</taxon>
        <taxon>Rhodosorus</taxon>
    </lineage>
</organism>
<dbReference type="FunFam" id="1.10.238.10:FF:000003">
    <property type="entry name" value="Calmodulin A"/>
    <property type="match status" value="1"/>
</dbReference>
<dbReference type="InterPro" id="IPR002048">
    <property type="entry name" value="EF_hand_dom"/>
</dbReference>
<evidence type="ECO:0000256" key="7">
    <source>
        <dbReference type="ARBA" id="ARBA00022840"/>
    </source>
</evidence>
<dbReference type="InterPro" id="IPR011009">
    <property type="entry name" value="Kinase-like_dom_sf"/>
</dbReference>
<dbReference type="Proteomes" id="UP001157974">
    <property type="component" value="Unassembled WGS sequence"/>
</dbReference>
<comment type="similarity">
    <text evidence="9">Belongs to the protein kinase superfamily.</text>
</comment>
<dbReference type="GO" id="GO:0005524">
    <property type="term" value="F:ATP binding"/>
    <property type="evidence" value="ECO:0007669"/>
    <property type="project" value="UniProtKB-UniRule"/>
</dbReference>
<dbReference type="GO" id="GO:0004674">
    <property type="term" value="F:protein serine/threonine kinase activity"/>
    <property type="evidence" value="ECO:0007669"/>
    <property type="project" value="UniProtKB-KW"/>
</dbReference>
<dbReference type="InterPro" id="IPR000719">
    <property type="entry name" value="Prot_kinase_dom"/>
</dbReference>
<dbReference type="FunFam" id="3.30.200.20:FF:000042">
    <property type="entry name" value="Aurora kinase A"/>
    <property type="match status" value="1"/>
</dbReference>
<evidence type="ECO:0000256" key="5">
    <source>
        <dbReference type="ARBA" id="ARBA00022777"/>
    </source>
</evidence>
<feature type="binding site" evidence="8">
    <location>
        <position position="50"/>
    </location>
    <ligand>
        <name>ATP</name>
        <dbReference type="ChEBI" id="CHEBI:30616"/>
    </ligand>
</feature>
<dbReference type="SMART" id="SM00054">
    <property type="entry name" value="EFh"/>
    <property type="match status" value="4"/>
</dbReference>
<dbReference type="SUPFAM" id="SSF47473">
    <property type="entry name" value="EF-hand"/>
    <property type="match status" value="1"/>
</dbReference>
<dbReference type="PROSITE" id="PS50222">
    <property type="entry name" value="EF_HAND_2"/>
    <property type="match status" value="4"/>
</dbReference>
<dbReference type="InterPro" id="IPR018247">
    <property type="entry name" value="EF_Hand_1_Ca_BS"/>
</dbReference>
<comment type="caution">
    <text evidence="12">The sequence shown here is derived from an EMBL/GenBank/DDBJ whole genome shotgun (WGS) entry which is preliminary data.</text>
</comment>